<dbReference type="Pfam" id="PF00571">
    <property type="entry name" value="CBS"/>
    <property type="match status" value="1"/>
</dbReference>
<dbReference type="InterPro" id="IPR001633">
    <property type="entry name" value="EAL_dom"/>
</dbReference>
<dbReference type="InterPro" id="IPR050706">
    <property type="entry name" value="Cyclic-di-GMP_PDE-like"/>
</dbReference>
<dbReference type="Pfam" id="PF00563">
    <property type="entry name" value="EAL"/>
    <property type="match status" value="1"/>
</dbReference>
<dbReference type="InterPro" id="IPR046342">
    <property type="entry name" value="CBS_dom_sf"/>
</dbReference>
<feature type="domain" description="EAL" evidence="1">
    <location>
        <begin position="7"/>
        <end position="258"/>
    </location>
</feature>
<dbReference type="PANTHER" id="PTHR33121">
    <property type="entry name" value="CYCLIC DI-GMP PHOSPHODIESTERASE PDEF"/>
    <property type="match status" value="1"/>
</dbReference>
<dbReference type="PROSITE" id="PS50883">
    <property type="entry name" value="EAL"/>
    <property type="match status" value="1"/>
</dbReference>
<evidence type="ECO:0000313" key="3">
    <source>
        <dbReference type="Proteomes" id="UP000199287"/>
    </source>
</evidence>
<proteinExistence type="predicted"/>
<dbReference type="OrthoDB" id="9813903at2"/>
<name>A0A1I3EHY7_9FIRM</name>
<dbReference type="InterPro" id="IPR000644">
    <property type="entry name" value="CBS_dom"/>
</dbReference>
<organism evidence="2 3">
    <name type="scientific">Tindallia magadiensis</name>
    <dbReference type="NCBI Taxonomy" id="69895"/>
    <lineage>
        <taxon>Bacteria</taxon>
        <taxon>Bacillati</taxon>
        <taxon>Bacillota</taxon>
        <taxon>Clostridia</taxon>
        <taxon>Peptostreptococcales</taxon>
        <taxon>Tindalliaceae</taxon>
        <taxon>Tindallia</taxon>
    </lineage>
</organism>
<evidence type="ECO:0000313" key="2">
    <source>
        <dbReference type="EMBL" id="SFH98483.1"/>
    </source>
</evidence>
<dbReference type="AlphaFoldDB" id="A0A1I3EHY7"/>
<dbReference type="CDD" id="cd01948">
    <property type="entry name" value="EAL"/>
    <property type="match status" value="1"/>
</dbReference>
<gene>
    <name evidence="2" type="ORF">SAMN05192551_10510</name>
</gene>
<accession>A0A1I3EHY7</accession>
<dbReference type="STRING" id="69895.SAMN05192551_10510"/>
<protein>
    <submittedName>
        <fullName evidence="2">EAL domain, c-di-GMP-specific phosphodiesterase class I (Or its enzymatically inactive variant)</fullName>
    </submittedName>
</protein>
<dbReference type="EMBL" id="FOQA01000005">
    <property type="protein sequence ID" value="SFH98483.1"/>
    <property type="molecule type" value="Genomic_DNA"/>
</dbReference>
<dbReference type="RefSeq" id="WP_093371870.1">
    <property type="nucleotide sequence ID" value="NZ_FOQA01000005.1"/>
</dbReference>
<dbReference type="Proteomes" id="UP000199287">
    <property type="component" value="Unassembled WGS sequence"/>
</dbReference>
<dbReference type="GO" id="GO:0071111">
    <property type="term" value="F:cyclic-guanylate-specific phosphodiesterase activity"/>
    <property type="evidence" value="ECO:0007669"/>
    <property type="project" value="InterPro"/>
</dbReference>
<keyword evidence="3" id="KW-1185">Reference proteome</keyword>
<dbReference type="SMART" id="SM00052">
    <property type="entry name" value="EAL"/>
    <property type="match status" value="1"/>
</dbReference>
<dbReference type="SUPFAM" id="SSF141868">
    <property type="entry name" value="EAL domain-like"/>
    <property type="match status" value="1"/>
</dbReference>
<sequence>MAVEKKMPNTDYQVFKYILNGGKIHSLFQPIVSLRTGEVLGYEALSRGPVDSSFYRPDYLFEYAHRIGEVWKLDLLCREKAIDNGSRFIGKKKLFINIDPLSIRDPEFQRGFTKQKLKEFQLNCADIVMEITEKTAIKDYAAFNEMLNSYREQGYSVAVDDAGSGYSGLRTVAETRPEYIKIDMELVRNVDKDRLKWELLKSIRTFSFSAGIQLIAEGIETIDECKKLIELEIDYGQGYWLGKPEKQGKAIAESVKHFIIQWNQNRRKIAQYGAFFQVKDIAVQDQTLSVHHSVKDADALFMNNNHRQGVVILKEDRPVGLIMRNKLEYLRIKAENEIGLFLEKKVEEVMDEQPMIIPDFLSVKEASFKAITRKEENKYDYIVITREGDYYGIISIAALLETAAGCSEA</sequence>
<evidence type="ECO:0000259" key="1">
    <source>
        <dbReference type="PROSITE" id="PS50883"/>
    </source>
</evidence>
<reference evidence="3" key="1">
    <citation type="submission" date="2016-10" db="EMBL/GenBank/DDBJ databases">
        <authorList>
            <person name="Varghese N."/>
            <person name="Submissions S."/>
        </authorList>
    </citation>
    <scope>NUCLEOTIDE SEQUENCE [LARGE SCALE GENOMIC DNA]</scope>
    <source>
        <strain evidence="3">Z-7934</strain>
    </source>
</reference>
<dbReference type="Gene3D" id="3.20.20.450">
    <property type="entry name" value="EAL domain"/>
    <property type="match status" value="1"/>
</dbReference>
<dbReference type="Gene3D" id="3.10.580.10">
    <property type="entry name" value="CBS-domain"/>
    <property type="match status" value="1"/>
</dbReference>
<dbReference type="PANTHER" id="PTHR33121:SF76">
    <property type="entry name" value="SIGNALING PROTEIN"/>
    <property type="match status" value="1"/>
</dbReference>
<dbReference type="SUPFAM" id="SSF54631">
    <property type="entry name" value="CBS-domain pair"/>
    <property type="match status" value="1"/>
</dbReference>
<dbReference type="InterPro" id="IPR035919">
    <property type="entry name" value="EAL_sf"/>
</dbReference>